<gene>
    <name evidence="2" type="ORF">HU200_011277</name>
</gene>
<sequence length="93" mass="10202">MGGLLQVEGILFEPMLAGGCMAAKLNLALATGIQERTELRFMSQKWESGWGFQEYRKEGAAKQGSSGSKRGTAKPKKEPAATKQSTSRVRRKR</sequence>
<evidence type="ECO:0000313" key="2">
    <source>
        <dbReference type="EMBL" id="KAF8755805.1"/>
    </source>
</evidence>
<protein>
    <submittedName>
        <fullName evidence="2">Uncharacterized protein</fullName>
    </submittedName>
</protein>
<comment type="caution">
    <text evidence="2">The sequence shown here is derived from an EMBL/GenBank/DDBJ whole genome shotgun (WGS) entry which is preliminary data.</text>
</comment>
<dbReference type="AlphaFoldDB" id="A0A835FH23"/>
<dbReference type="EMBL" id="JACEFO010000825">
    <property type="protein sequence ID" value="KAF8755805.1"/>
    <property type="molecule type" value="Genomic_DNA"/>
</dbReference>
<evidence type="ECO:0000313" key="3">
    <source>
        <dbReference type="Proteomes" id="UP000636709"/>
    </source>
</evidence>
<accession>A0A835FH23</accession>
<name>A0A835FH23_9POAL</name>
<organism evidence="2 3">
    <name type="scientific">Digitaria exilis</name>
    <dbReference type="NCBI Taxonomy" id="1010633"/>
    <lineage>
        <taxon>Eukaryota</taxon>
        <taxon>Viridiplantae</taxon>
        <taxon>Streptophyta</taxon>
        <taxon>Embryophyta</taxon>
        <taxon>Tracheophyta</taxon>
        <taxon>Spermatophyta</taxon>
        <taxon>Magnoliopsida</taxon>
        <taxon>Liliopsida</taxon>
        <taxon>Poales</taxon>
        <taxon>Poaceae</taxon>
        <taxon>PACMAD clade</taxon>
        <taxon>Panicoideae</taxon>
        <taxon>Panicodae</taxon>
        <taxon>Paniceae</taxon>
        <taxon>Anthephorinae</taxon>
        <taxon>Digitaria</taxon>
    </lineage>
</organism>
<proteinExistence type="predicted"/>
<feature type="region of interest" description="Disordered" evidence="1">
    <location>
        <begin position="57"/>
        <end position="93"/>
    </location>
</feature>
<dbReference type="Proteomes" id="UP000636709">
    <property type="component" value="Unassembled WGS sequence"/>
</dbReference>
<evidence type="ECO:0000256" key="1">
    <source>
        <dbReference type="SAM" id="MobiDB-lite"/>
    </source>
</evidence>
<keyword evidence="3" id="KW-1185">Reference proteome</keyword>
<reference evidence="2" key="1">
    <citation type="submission" date="2020-07" db="EMBL/GenBank/DDBJ databases">
        <title>Genome sequence and genetic diversity analysis of an under-domesticated orphan crop, white fonio (Digitaria exilis).</title>
        <authorList>
            <person name="Bennetzen J.L."/>
            <person name="Chen S."/>
            <person name="Ma X."/>
            <person name="Wang X."/>
            <person name="Yssel A.E.J."/>
            <person name="Chaluvadi S.R."/>
            <person name="Johnson M."/>
            <person name="Gangashetty P."/>
            <person name="Hamidou F."/>
            <person name="Sanogo M.D."/>
            <person name="Zwaenepoel A."/>
            <person name="Wallace J."/>
            <person name="Van De Peer Y."/>
            <person name="Van Deynze A."/>
        </authorList>
    </citation>
    <scope>NUCLEOTIDE SEQUENCE</scope>
    <source>
        <tissue evidence="2">Leaves</tissue>
    </source>
</reference>